<dbReference type="RefSeq" id="WP_058053267.1">
    <property type="nucleotide sequence ID" value="NZ_CP065745.1"/>
</dbReference>
<accession>A0A0T6UEU3</accession>
<keyword evidence="11" id="KW-0282">Flagellum</keyword>
<comment type="function">
    <text evidence="1 10">Controls the rotational direction of flagella during chemotaxis.</text>
</comment>
<name>A0A0T6UEU3_9GAMM</name>
<evidence type="ECO:0000256" key="5">
    <source>
        <dbReference type="ARBA" id="ARBA00022500"/>
    </source>
</evidence>
<dbReference type="AlphaFoldDB" id="A0A0T6UEU3"/>
<protein>
    <recommendedName>
        <fullName evidence="10">Flagellar protein FliL</fullName>
    </recommendedName>
</protein>
<evidence type="ECO:0000256" key="1">
    <source>
        <dbReference type="ARBA" id="ARBA00002254"/>
    </source>
</evidence>
<keyword evidence="6" id="KW-0812">Transmembrane</keyword>
<evidence type="ECO:0000256" key="10">
    <source>
        <dbReference type="RuleBase" id="RU364125"/>
    </source>
</evidence>
<evidence type="ECO:0000256" key="9">
    <source>
        <dbReference type="ARBA" id="ARBA00023136"/>
    </source>
</evidence>
<organism evidence="11 12">
    <name type="scientific">Aeromonas allosaccharophila</name>
    <dbReference type="NCBI Taxonomy" id="656"/>
    <lineage>
        <taxon>Bacteria</taxon>
        <taxon>Pseudomonadati</taxon>
        <taxon>Pseudomonadota</taxon>
        <taxon>Gammaproteobacteria</taxon>
        <taxon>Aeromonadales</taxon>
        <taxon>Aeromonadaceae</taxon>
        <taxon>Aeromonas</taxon>
    </lineage>
</organism>
<keyword evidence="9 10" id="KW-0472">Membrane</keyword>
<dbReference type="Proteomes" id="UP000595101">
    <property type="component" value="Chromosome"/>
</dbReference>
<evidence type="ECO:0000256" key="7">
    <source>
        <dbReference type="ARBA" id="ARBA00022779"/>
    </source>
</evidence>
<dbReference type="GeneID" id="60787250"/>
<dbReference type="GO" id="GO:0005886">
    <property type="term" value="C:plasma membrane"/>
    <property type="evidence" value="ECO:0007669"/>
    <property type="project" value="UniProtKB-SubCell"/>
</dbReference>
<sequence>MKIFKILLVLLLSCGALHVQASSEEEPPAEGEDAAAAAKPGFSYHALDPDIITNYLSDGKTLGYIRVTVELMAENEADLKLLEQHDPLIRDTIIRLMGSKSAEQIKSLVSREELRKECETKVNELLVKETGKKAVRELIFTKFLYQ</sequence>
<dbReference type="KEGG" id="aall:I6G90_16545"/>
<dbReference type="GO" id="GO:0071978">
    <property type="term" value="P:bacterial-type flagellum-dependent swarming motility"/>
    <property type="evidence" value="ECO:0007669"/>
    <property type="project" value="TreeGrafter"/>
</dbReference>
<keyword evidence="4" id="KW-1003">Cell membrane</keyword>
<keyword evidence="7 10" id="KW-0283">Flagellar rotation</keyword>
<evidence type="ECO:0000313" key="12">
    <source>
        <dbReference type="Proteomes" id="UP000595101"/>
    </source>
</evidence>
<keyword evidence="8" id="KW-1133">Transmembrane helix</keyword>
<dbReference type="GO" id="GO:0009425">
    <property type="term" value="C:bacterial-type flagellum basal body"/>
    <property type="evidence" value="ECO:0007669"/>
    <property type="project" value="InterPro"/>
</dbReference>
<reference evidence="11 12" key="1">
    <citation type="submission" date="2020-12" db="EMBL/GenBank/DDBJ databases">
        <title>FDA dAtabase for Regulatory Grade micrObial Sequences (FDA-ARGOS): Supporting development and validation of Infectious Disease Dx tests.</title>
        <authorList>
            <person name="Sproer C."/>
            <person name="Gronow S."/>
            <person name="Severitt S."/>
            <person name="Schroder I."/>
            <person name="Tallon L."/>
            <person name="Sadzewicz L."/>
            <person name="Zhao X."/>
            <person name="Boylan J."/>
            <person name="Ott S."/>
            <person name="Bowen H."/>
            <person name="Vavikolanu K."/>
            <person name="Mehta A."/>
            <person name="Aluvathingal J."/>
            <person name="Nadendla S."/>
            <person name="Lowell S."/>
            <person name="Myers T."/>
            <person name="Yan Y."/>
            <person name="Sichtig H."/>
        </authorList>
    </citation>
    <scope>NUCLEOTIDE SEQUENCE [LARGE SCALE GENOMIC DNA]</scope>
    <source>
        <strain evidence="11 12">FDAARGOS_933</strain>
    </source>
</reference>
<dbReference type="GO" id="GO:0006935">
    <property type="term" value="P:chemotaxis"/>
    <property type="evidence" value="ECO:0007669"/>
    <property type="project" value="UniProtKB-KW"/>
</dbReference>
<comment type="subcellular location">
    <subcellularLocation>
        <location evidence="10">Cell inner membrane</location>
    </subcellularLocation>
    <subcellularLocation>
        <location evidence="2">Cell membrane</location>
        <topology evidence="2">Single-pass membrane protein</topology>
    </subcellularLocation>
</comment>
<evidence type="ECO:0000256" key="2">
    <source>
        <dbReference type="ARBA" id="ARBA00004162"/>
    </source>
</evidence>
<comment type="similarity">
    <text evidence="3 10">Belongs to the FliL family.</text>
</comment>
<keyword evidence="5 10" id="KW-0145">Chemotaxis</keyword>
<dbReference type="InterPro" id="IPR005503">
    <property type="entry name" value="FliL"/>
</dbReference>
<keyword evidence="11" id="KW-0966">Cell projection</keyword>
<keyword evidence="10" id="KW-0997">Cell inner membrane</keyword>
<dbReference type="PANTHER" id="PTHR35091:SF5">
    <property type="entry name" value="FLAGELLAR PROTEIN FLIL"/>
    <property type="match status" value="1"/>
</dbReference>
<evidence type="ECO:0000256" key="3">
    <source>
        <dbReference type="ARBA" id="ARBA00008281"/>
    </source>
</evidence>
<dbReference type="Pfam" id="PF03748">
    <property type="entry name" value="FliL"/>
    <property type="match status" value="1"/>
</dbReference>
<evidence type="ECO:0000256" key="4">
    <source>
        <dbReference type="ARBA" id="ARBA00022475"/>
    </source>
</evidence>
<keyword evidence="11" id="KW-0969">Cilium</keyword>
<gene>
    <name evidence="11" type="primary">fliL</name>
    <name evidence="11" type="ORF">I6G90_16545</name>
</gene>
<dbReference type="PANTHER" id="PTHR35091">
    <property type="entry name" value="FLAGELLAR PROTEIN FLIL"/>
    <property type="match status" value="1"/>
</dbReference>
<evidence type="ECO:0000256" key="6">
    <source>
        <dbReference type="ARBA" id="ARBA00022692"/>
    </source>
</evidence>
<evidence type="ECO:0000256" key="8">
    <source>
        <dbReference type="ARBA" id="ARBA00022989"/>
    </source>
</evidence>
<proteinExistence type="inferred from homology"/>
<dbReference type="EMBL" id="CP065745">
    <property type="protein sequence ID" value="QPR54028.1"/>
    <property type="molecule type" value="Genomic_DNA"/>
</dbReference>
<evidence type="ECO:0000313" key="11">
    <source>
        <dbReference type="EMBL" id="QPR54028.1"/>
    </source>
</evidence>